<keyword evidence="7" id="KW-1133">Transmembrane helix</keyword>
<keyword evidence="3" id="KW-0040">ANK repeat</keyword>
<feature type="compositionally biased region" description="Polar residues" evidence="6">
    <location>
        <begin position="61"/>
        <end position="70"/>
    </location>
</feature>
<evidence type="ECO:0000256" key="6">
    <source>
        <dbReference type="SAM" id="MobiDB-lite"/>
    </source>
</evidence>
<sequence length="883" mass="102129">IFKNLPHKKERIMRKKINLSFLFVAMAYDTPSASSITSSTKDEDTYSFTSDDTNSEDYNNRRSPSPVSEATSDTTSTSSSCTNKRLKEFIEGSLEKFQEDDNMRTIRHKISATKLPENDEASSNLGYRIYEMLCSNPNKPKVQQNKILKNTKSIKSEDLDKLFENIKGDDIVSSIRHRNITAIVYTYIAGKLDRCYRDKDNNNYLHIGVEVNDILTMKTLLLLIDDSDELFIEVNNKGECPIDLVKTDEMRRIILEYSSEKKTLSDMTPDQRFRIAMVEEMTSKKIENITKDSKILVSLDGGGIRGLCTIQILMALQKKMKNNLWENIDWVSGTSTGGILGILLSLNYSLHDVRKAYLRIKNEVFVSYFRPYRSDNVERLLQKLMSENKGMDTIKNKKLFVTTIKNDSNTKEFSLKLFRNYKLVEDNNNNSNRVKFNNENFYYDDPSRNALWRAARATSAAPWYFYPFGEYLDGGILSNNPSMDLLTEYFQYTFLNELNSNGKSTRKPIDDLCCFISFGTGSKQNGIEQIIENDLEEAAAVERMYVSNVCSVLRQGLSAIYKILESDGVPVSRASSWCNSIEVPYFRLQPSLESAYDLDEKDDPRIINMLWECENHIKHVQYYEIELLARYLDAIIDKFIEIFHFFLPITGIHKILHLFIKIYIMKMNLQFYLILIIINTIFILNVHTSKRYKENIEKLRGLINGAKSLTNILKESRPEKTKRYKCIEIIDDEEEDTIGQLSSPKIINKNNNNFQDERLLNKYTAYNNNKPQSKEIKYVTIPHLTTENVEFILTTVKPEPTTSTEKPPIDLNSVPKDSKNRPLILAPEHCKLIKKYADMYMVTDIRQWAHNHCSFAKIYLPTATCAEIDILVDSCFKQKFINE</sequence>
<dbReference type="InterPro" id="IPR016035">
    <property type="entry name" value="Acyl_Trfase/lysoPLipase"/>
</dbReference>
<dbReference type="GO" id="GO:0047499">
    <property type="term" value="F:calcium-independent phospholipase A2 activity"/>
    <property type="evidence" value="ECO:0007669"/>
    <property type="project" value="InterPro"/>
</dbReference>
<dbReference type="Pfam" id="PF01734">
    <property type="entry name" value="Patatin"/>
    <property type="match status" value="1"/>
</dbReference>
<feature type="short sequence motif" description="GXSXG" evidence="5">
    <location>
        <begin position="333"/>
        <end position="337"/>
    </location>
</feature>
<evidence type="ECO:0000256" key="5">
    <source>
        <dbReference type="PROSITE-ProRule" id="PRU01161"/>
    </source>
</evidence>
<protein>
    <submittedName>
        <fullName evidence="10">PNPLA domain-containing protein</fullName>
    </submittedName>
</protein>
<dbReference type="PROSITE" id="PS51635">
    <property type="entry name" value="PNPLA"/>
    <property type="match status" value="1"/>
</dbReference>
<keyword evidence="1" id="KW-0677">Repeat</keyword>
<feature type="transmembrane region" description="Helical" evidence="7">
    <location>
        <begin position="642"/>
        <end position="664"/>
    </location>
</feature>
<name>A0AAF5DCZ1_STRER</name>
<dbReference type="AlphaFoldDB" id="A0AAF5DCZ1"/>
<dbReference type="InterPro" id="IPR055352">
    <property type="entry name" value="CCD_aECM"/>
</dbReference>
<dbReference type="GO" id="GO:2000304">
    <property type="term" value="P:positive regulation of ceramide biosynthetic process"/>
    <property type="evidence" value="ECO:0007669"/>
    <property type="project" value="TreeGrafter"/>
</dbReference>
<keyword evidence="2 5" id="KW-0378">Hydrolase</keyword>
<feature type="region of interest" description="Disordered" evidence="6">
    <location>
        <begin position="33"/>
        <end position="81"/>
    </location>
</feature>
<dbReference type="SUPFAM" id="SSF52151">
    <property type="entry name" value="FabD/lysophospholipase-like"/>
    <property type="match status" value="1"/>
</dbReference>
<dbReference type="Gene3D" id="3.40.1090.10">
    <property type="entry name" value="Cytosolic phospholipase A2 catalytic domain"/>
    <property type="match status" value="1"/>
</dbReference>
<keyword evidence="9" id="KW-1185">Reference proteome</keyword>
<dbReference type="PANTHER" id="PTHR24139:SF34">
    <property type="entry name" value="85_88 KDA CALCIUM-INDEPENDENT PHOSPHOLIPASE A2"/>
    <property type="match status" value="1"/>
</dbReference>
<dbReference type="GO" id="GO:0052816">
    <property type="term" value="F:long-chain fatty acyl-CoA hydrolase activity"/>
    <property type="evidence" value="ECO:0007669"/>
    <property type="project" value="TreeGrafter"/>
</dbReference>
<feature type="transmembrane region" description="Helical" evidence="7">
    <location>
        <begin position="671"/>
        <end position="688"/>
    </location>
</feature>
<feature type="short sequence motif" description="DGA/G" evidence="5">
    <location>
        <begin position="473"/>
        <end position="475"/>
    </location>
</feature>
<keyword evidence="7" id="KW-0812">Transmembrane</keyword>
<dbReference type="Proteomes" id="UP000035681">
    <property type="component" value="Unplaced"/>
</dbReference>
<keyword evidence="4 5" id="KW-0443">Lipid metabolism</keyword>
<feature type="active site" description="Proton acceptor" evidence="5">
    <location>
        <position position="473"/>
    </location>
</feature>
<dbReference type="Pfam" id="PF23626">
    <property type="entry name" value="CCD_aECM"/>
    <property type="match status" value="1"/>
</dbReference>
<evidence type="ECO:0000256" key="7">
    <source>
        <dbReference type="SAM" id="Phobius"/>
    </source>
</evidence>
<feature type="active site" description="Nucleophile" evidence="5">
    <location>
        <position position="335"/>
    </location>
</feature>
<keyword evidence="5" id="KW-0442">Lipid degradation</keyword>
<dbReference type="WBParaSite" id="TCONS_00010436.p1">
    <property type="protein sequence ID" value="TCONS_00010436.p1"/>
    <property type="gene ID" value="XLOC_003561"/>
</dbReference>
<feature type="short sequence motif" description="GXGXXG" evidence="5">
    <location>
        <begin position="301"/>
        <end position="306"/>
    </location>
</feature>
<keyword evidence="7" id="KW-0472">Membrane</keyword>
<evidence type="ECO:0000259" key="8">
    <source>
        <dbReference type="PROSITE" id="PS51635"/>
    </source>
</evidence>
<dbReference type="InterPro" id="IPR047148">
    <property type="entry name" value="PLPL9"/>
</dbReference>
<evidence type="ECO:0000256" key="2">
    <source>
        <dbReference type="ARBA" id="ARBA00022801"/>
    </source>
</evidence>
<reference evidence="10" key="1">
    <citation type="submission" date="2024-02" db="UniProtKB">
        <authorList>
            <consortium name="WormBaseParasite"/>
        </authorList>
    </citation>
    <scope>IDENTIFICATION</scope>
</reference>
<evidence type="ECO:0000256" key="4">
    <source>
        <dbReference type="ARBA" id="ARBA00023098"/>
    </source>
</evidence>
<feature type="compositionally biased region" description="Low complexity" evidence="6">
    <location>
        <begin position="71"/>
        <end position="81"/>
    </location>
</feature>
<organism evidence="9 10">
    <name type="scientific">Strongyloides stercoralis</name>
    <name type="common">Threadworm</name>
    <dbReference type="NCBI Taxonomy" id="6248"/>
    <lineage>
        <taxon>Eukaryota</taxon>
        <taxon>Metazoa</taxon>
        <taxon>Ecdysozoa</taxon>
        <taxon>Nematoda</taxon>
        <taxon>Chromadorea</taxon>
        <taxon>Rhabditida</taxon>
        <taxon>Tylenchina</taxon>
        <taxon>Panagrolaimomorpha</taxon>
        <taxon>Strongyloidoidea</taxon>
        <taxon>Strongyloididae</taxon>
        <taxon>Strongyloides</taxon>
    </lineage>
</organism>
<dbReference type="GO" id="GO:0016042">
    <property type="term" value="P:lipid catabolic process"/>
    <property type="evidence" value="ECO:0007669"/>
    <property type="project" value="UniProtKB-UniRule"/>
</dbReference>
<dbReference type="InterPro" id="IPR002641">
    <property type="entry name" value="PNPLA_dom"/>
</dbReference>
<evidence type="ECO:0000313" key="10">
    <source>
        <dbReference type="WBParaSite" id="TCONS_00010436.p1"/>
    </source>
</evidence>
<dbReference type="PANTHER" id="PTHR24139">
    <property type="entry name" value="CALCIUM-INDEPENDENT PHOSPHOLIPASE A2"/>
    <property type="match status" value="1"/>
</dbReference>
<proteinExistence type="predicted"/>
<evidence type="ECO:0000256" key="1">
    <source>
        <dbReference type="ARBA" id="ARBA00022737"/>
    </source>
</evidence>
<dbReference type="GO" id="GO:0005739">
    <property type="term" value="C:mitochondrion"/>
    <property type="evidence" value="ECO:0007669"/>
    <property type="project" value="TreeGrafter"/>
</dbReference>
<accession>A0AAF5DCZ1</accession>
<feature type="domain" description="PNPLA" evidence="8">
    <location>
        <begin position="297"/>
        <end position="486"/>
    </location>
</feature>
<evidence type="ECO:0000313" key="9">
    <source>
        <dbReference type="Proteomes" id="UP000035681"/>
    </source>
</evidence>
<evidence type="ECO:0000256" key="3">
    <source>
        <dbReference type="ARBA" id="ARBA00023043"/>
    </source>
</evidence>